<name>A0A2A4ID77_9SPHN</name>
<accession>A0A2A4ID77</accession>
<gene>
    <name evidence="1" type="ORF">COA07_03900</name>
</gene>
<evidence type="ECO:0000313" key="1">
    <source>
        <dbReference type="EMBL" id="PCG16088.1"/>
    </source>
</evidence>
<dbReference type="Proteomes" id="UP000218323">
    <property type="component" value="Unassembled WGS sequence"/>
</dbReference>
<keyword evidence="2" id="KW-1185">Reference proteome</keyword>
<organism evidence="1 2">
    <name type="scientific">Sphingomonas adhaesiva</name>
    <dbReference type="NCBI Taxonomy" id="28212"/>
    <lineage>
        <taxon>Bacteria</taxon>
        <taxon>Pseudomonadati</taxon>
        <taxon>Pseudomonadota</taxon>
        <taxon>Alphaproteobacteria</taxon>
        <taxon>Sphingomonadales</taxon>
        <taxon>Sphingomonadaceae</taxon>
        <taxon>Sphingomonas</taxon>
    </lineage>
</organism>
<dbReference type="GO" id="GO:0016787">
    <property type="term" value="F:hydrolase activity"/>
    <property type="evidence" value="ECO:0007669"/>
    <property type="project" value="UniProtKB-KW"/>
</dbReference>
<dbReference type="EMBL" id="NWVC01000001">
    <property type="protein sequence ID" value="PCG16088.1"/>
    <property type="molecule type" value="Genomic_DNA"/>
</dbReference>
<dbReference type="SUPFAM" id="SSF53474">
    <property type="entry name" value="alpha/beta-Hydrolases"/>
    <property type="match status" value="1"/>
</dbReference>
<dbReference type="AlphaFoldDB" id="A0A2A4ID77"/>
<dbReference type="InterPro" id="IPR017531">
    <property type="entry name" value="Hydrolase-1_PEP"/>
</dbReference>
<comment type="caution">
    <text evidence="1">The sequence shown here is derived from an EMBL/GenBank/DDBJ whole genome shotgun (WGS) entry which is preliminary data.</text>
</comment>
<dbReference type="Gene3D" id="3.40.50.1820">
    <property type="entry name" value="alpha/beta hydrolase"/>
    <property type="match status" value="1"/>
</dbReference>
<protein>
    <submittedName>
        <fullName evidence="1">Hydrolase 1, exosortase A system-associated</fullName>
    </submittedName>
</protein>
<dbReference type="NCBIfam" id="TIGR03100">
    <property type="entry name" value="hydr1_PEP"/>
    <property type="match status" value="1"/>
</dbReference>
<keyword evidence="1" id="KW-0378">Hydrolase</keyword>
<dbReference type="InterPro" id="IPR029058">
    <property type="entry name" value="AB_hydrolase_fold"/>
</dbReference>
<proteinExistence type="predicted"/>
<sequence length="283" mass="29245">MARGRGGRRPRAGRCACPGYRGVDRRLTVFPCAGEWLAGTLDAASGDTGLLIVSGGAEIRVGAHRGMALLAARLAQGSVPVFRYDRRGIGDSSGSDPGFAAAGPDLRAAVTAFRAAKPQLRRLVALGNCDAAALLALEGRAAGVDAVILANPWTGNEADALPPAAAIRARYRERLRDPAQWRRLVTGGVDLRRLAAGLRKLVRTPRPPAPAARIVAAIRAWGDDATVILAAGDATAIAYADAARSLPVHTVTIDGASHSFARAAEGEALAQAVARALAIPPLP</sequence>
<reference evidence="1 2" key="1">
    <citation type="submission" date="2017-09" db="EMBL/GenBank/DDBJ databases">
        <title>Sphingomonas adhaesiva DSM 7418, whole genome shotgun sequence.</title>
        <authorList>
            <person name="Feng G."/>
            <person name="Zhu H."/>
        </authorList>
    </citation>
    <scope>NUCLEOTIDE SEQUENCE [LARGE SCALE GENOMIC DNA]</scope>
    <source>
        <strain evidence="1 2">DSM 7418</strain>
    </source>
</reference>
<evidence type="ECO:0000313" key="2">
    <source>
        <dbReference type="Proteomes" id="UP000218323"/>
    </source>
</evidence>